<name>A0A098QWE8_9SPIO</name>
<dbReference type="OrthoDB" id="9790852at2"/>
<feature type="transmembrane region" description="Helical" evidence="6">
    <location>
        <begin position="96"/>
        <end position="118"/>
    </location>
</feature>
<keyword evidence="2" id="KW-1003">Cell membrane</keyword>
<dbReference type="GO" id="GO:0005886">
    <property type="term" value="C:plasma membrane"/>
    <property type="evidence" value="ECO:0007669"/>
    <property type="project" value="UniProtKB-SubCell"/>
</dbReference>
<comment type="caution">
    <text evidence="8">The sequence shown here is derived from an EMBL/GenBank/DDBJ whole genome shotgun (WGS) entry which is preliminary data.</text>
</comment>
<evidence type="ECO:0000259" key="7">
    <source>
        <dbReference type="Pfam" id="PF00892"/>
    </source>
</evidence>
<proteinExistence type="predicted"/>
<evidence type="ECO:0000256" key="4">
    <source>
        <dbReference type="ARBA" id="ARBA00022989"/>
    </source>
</evidence>
<dbReference type="AlphaFoldDB" id="A0A098QWE8"/>
<feature type="domain" description="EamA" evidence="7">
    <location>
        <begin position="6"/>
        <end position="143"/>
    </location>
</feature>
<evidence type="ECO:0000256" key="1">
    <source>
        <dbReference type="ARBA" id="ARBA00004651"/>
    </source>
</evidence>
<dbReference type="InterPro" id="IPR051258">
    <property type="entry name" value="Diverse_Substrate_Transporter"/>
</dbReference>
<dbReference type="RefSeq" id="WP_081942069.1">
    <property type="nucleotide sequence ID" value="NZ_JNUP01000064.1"/>
</dbReference>
<dbReference type="PANTHER" id="PTHR42920">
    <property type="entry name" value="OS03G0707200 PROTEIN-RELATED"/>
    <property type="match status" value="1"/>
</dbReference>
<dbReference type="STRING" id="1480694.DC28_08525"/>
<evidence type="ECO:0000313" key="8">
    <source>
        <dbReference type="EMBL" id="KGE71861.1"/>
    </source>
</evidence>
<evidence type="ECO:0000256" key="3">
    <source>
        <dbReference type="ARBA" id="ARBA00022692"/>
    </source>
</evidence>
<dbReference type="eggNOG" id="COG0697">
    <property type="taxonomic scope" value="Bacteria"/>
</dbReference>
<feature type="transmembrane region" description="Helical" evidence="6">
    <location>
        <begin position="72"/>
        <end position="90"/>
    </location>
</feature>
<feature type="transmembrane region" description="Helical" evidence="6">
    <location>
        <begin position="250"/>
        <end position="270"/>
    </location>
</feature>
<feature type="transmembrane region" description="Helical" evidence="6">
    <location>
        <begin position="186"/>
        <end position="208"/>
    </location>
</feature>
<reference evidence="8 9" key="1">
    <citation type="submission" date="2014-05" db="EMBL/GenBank/DDBJ databases">
        <title>De novo Genome Sequence of Spirocheata sp.</title>
        <authorList>
            <person name="Shivani Y."/>
            <person name="Subhash Y."/>
            <person name="Tushar L."/>
            <person name="Sasikala C."/>
            <person name="Ramana C.V."/>
        </authorList>
    </citation>
    <scope>NUCLEOTIDE SEQUENCE [LARGE SCALE GENOMIC DNA]</scope>
    <source>
        <strain evidence="8 9">JC230</strain>
    </source>
</reference>
<feature type="transmembrane region" description="Helical" evidence="6">
    <location>
        <begin position="130"/>
        <end position="150"/>
    </location>
</feature>
<keyword evidence="5 6" id="KW-0472">Membrane</keyword>
<keyword evidence="3 6" id="KW-0812">Transmembrane</keyword>
<dbReference type="PANTHER" id="PTHR42920:SF5">
    <property type="entry name" value="EAMA DOMAIN-CONTAINING PROTEIN"/>
    <property type="match status" value="1"/>
</dbReference>
<evidence type="ECO:0000256" key="2">
    <source>
        <dbReference type="ARBA" id="ARBA00022475"/>
    </source>
</evidence>
<sequence>MIFEVAVMLFGQFSAATSILMIKASAVPPGYLGAYRLVFAALLFAGPGFRRYREWRRNMHEATSRPPGLGQLLRYTWLPGIFLGLHFFTWNMGARLTLAGNATLVVNMIPLVMPILMYIMHRIVPSRRELLGSGVAMAGVGILGVGSVQISPESAAGDLLCFVAMVFLALYLIFAKTAQGVNIPLLLYLTMVYMVGSLTAFVINLPFAPPAVDHLLPPQLWYILGLTLVPTVLGHSLLNRAMQTLPSQVVSIGQLSQFIWAALLAFLAFGEIPEPVFYPASVFVLIGAGITLSAHRKKSLVVKEKQQ</sequence>
<feature type="domain" description="EamA" evidence="7">
    <location>
        <begin position="156"/>
        <end position="291"/>
    </location>
</feature>
<dbReference type="Pfam" id="PF00892">
    <property type="entry name" value="EamA"/>
    <property type="match status" value="2"/>
</dbReference>
<dbReference type="InterPro" id="IPR037185">
    <property type="entry name" value="EmrE-like"/>
</dbReference>
<comment type="subcellular location">
    <subcellularLocation>
        <location evidence="1">Cell membrane</location>
        <topology evidence="1">Multi-pass membrane protein</topology>
    </subcellularLocation>
</comment>
<dbReference type="InterPro" id="IPR000620">
    <property type="entry name" value="EamA_dom"/>
</dbReference>
<dbReference type="EMBL" id="JNUP01000064">
    <property type="protein sequence ID" value="KGE71861.1"/>
    <property type="molecule type" value="Genomic_DNA"/>
</dbReference>
<feature type="transmembrane region" description="Helical" evidence="6">
    <location>
        <begin position="156"/>
        <end position="174"/>
    </location>
</feature>
<evidence type="ECO:0000256" key="6">
    <source>
        <dbReference type="SAM" id="Phobius"/>
    </source>
</evidence>
<dbReference type="SUPFAM" id="SSF103481">
    <property type="entry name" value="Multidrug resistance efflux transporter EmrE"/>
    <property type="match status" value="2"/>
</dbReference>
<gene>
    <name evidence="8" type="ORF">DC28_08525</name>
</gene>
<evidence type="ECO:0000313" key="9">
    <source>
        <dbReference type="Proteomes" id="UP000029692"/>
    </source>
</evidence>
<keyword evidence="9" id="KW-1185">Reference proteome</keyword>
<protein>
    <recommendedName>
        <fullName evidence="7">EamA domain-containing protein</fullName>
    </recommendedName>
</protein>
<feature type="transmembrane region" description="Helical" evidence="6">
    <location>
        <begin position="34"/>
        <end position="52"/>
    </location>
</feature>
<organism evidence="8 9">
    <name type="scientific">Spirochaeta lutea</name>
    <dbReference type="NCBI Taxonomy" id="1480694"/>
    <lineage>
        <taxon>Bacteria</taxon>
        <taxon>Pseudomonadati</taxon>
        <taxon>Spirochaetota</taxon>
        <taxon>Spirochaetia</taxon>
        <taxon>Spirochaetales</taxon>
        <taxon>Spirochaetaceae</taxon>
        <taxon>Spirochaeta</taxon>
    </lineage>
</organism>
<accession>A0A098QWE8</accession>
<evidence type="ECO:0000256" key="5">
    <source>
        <dbReference type="ARBA" id="ARBA00023136"/>
    </source>
</evidence>
<keyword evidence="4 6" id="KW-1133">Transmembrane helix</keyword>
<feature type="transmembrane region" description="Helical" evidence="6">
    <location>
        <begin position="220"/>
        <end position="238"/>
    </location>
</feature>
<feature type="transmembrane region" description="Helical" evidence="6">
    <location>
        <begin position="276"/>
        <end position="295"/>
    </location>
</feature>
<dbReference type="Proteomes" id="UP000029692">
    <property type="component" value="Unassembled WGS sequence"/>
</dbReference>